<evidence type="ECO:0000256" key="1">
    <source>
        <dbReference type="ARBA" id="ARBA00004964"/>
    </source>
</evidence>
<dbReference type="PANTHER" id="PTHR10176:SF3">
    <property type="entry name" value="GLYCOGEN [STARCH] SYNTHASE"/>
    <property type="match status" value="1"/>
</dbReference>
<accession>A0A058ZG96</accession>
<comment type="similarity">
    <text evidence="2 7">Belongs to the glycosyltransferase 3 family.</text>
</comment>
<keyword evidence="3 7" id="KW-0328">Glycosyltransferase</keyword>
<sequence length="1084" mass="117492">MWGLPGLGVWVHPRGGTPMACCGICATKDPSIFPPPLRASPPHILHMDEQKFKLGTSPSLGPLGSKTLDEPRLFEVSWEACNRVGGIYTVLKTKAATTVEEFGDRYCLIGPYSNNSQLEFEPDYHLNGASPALRRTIEEMRGQGVVVHYGRWLISGYPSILLFELGPVSGRLGEWRHNWINLTKIPTPEQDTETNDAILFGYLVAWFLGSYLAQYQRYLDEMRPGVEDEITPQVIAHFHEWQVGVGLVLCRARMFRIATLFTTHATLLGRYLCAGDVDFYNTFSHVNADFEASKRQIYHRYAIEKAAAHSAHTFTTVSKITGDEALYLLGRAPDIITPNGLNVVKFSALHEFQNLHALSKEKIHDFVRGHFYGHYDFDLDNTLYFFTAGRYEYRNKGVDIFIESLSRLNHRLQLYGSPVTVIAFFICPTPHNSFCIDALKGQAVARQLRETVAELQQDIGKRIYEAVLRGHIPDAATLISESDRVKLKRGLFATAKRDSLPPVTTHNVANDGFFSQTSGAATTPDPILTAFRRTQLLNKRSDRVKVIFHPEFLSSTSPLLPIDYEDFVRGCHLGVFPSYYEPWGYTPAECTVMGVPSITTNLAGFGCYMEETIDRPTDYGIHIVDRRFKSVEESINQMTEYMLNFCLKTRRQRVNLRNRTERLADLLDWRRMGLEYSKARFISLVREYGSLYPPERHALVEEILRSSRNPSKLSRPFSAPPSPKAGHFPPAGPMSSRQDSYEPMAGSSGHPPRIRIQGAQGDLTAGSDVPGGSPEKDRRFGEDVAPLSAQHRSGSVPRLPTLDMAAVGGLISSPPGLSAGPGGGGSGLLFSGQMPEGCECLPELGHSSMSSDCPANRLPGMAPLSPHRRSSSSGAIPGLGGNLSAMGRDSSKAATAAAAAANTTSNVFNNAISGALSGGASSGRPTTGMTTSGSWVSYEDLGEGLGPDSAGSTRQGTSRRAPTSTGTTRRNGGSMAAATATTTTTAIASGAGGSPQRRPAPTVVGDLQSADTRVTARTGSFGMSDESAGAARADDNLADLAAKMSALSSGGDSGSTDAHADILSDAMRQSSTPPVHGTVLPCNQ</sequence>
<comment type="catalytic activity">
    <reaction evidence="6">
        <text>[(1-&gt;4)-alpha-D-glucosyl](n) + UDP-alpha-D-glucose = [(1-&gt;4)-alpha-D-glucosyl](n+1) + UDP + H(+)</text>
        <dbReference type="Rhea" id="RHEA:18549"/>
        <dbReference type="Rhea" id="RHEA-COMP:9584"/>
        <dbReference type="Rhea" id="RHEA-COMP:9587"/>
        <dbReference type="ChEBI" id="CHEBI:15378"/>
        <dbReference type="ChEBI" id="CHEBI:15444"/>
        <dbReference type="ChEBI" id="CHEBI:58223"/>
        <dbReference type="ChEBI" id="CHEBI:58885"/>
        <dbReference type="EC" id="2.4.1.11"/>
    </reaction>
    <physiologicalReaction direction="left-to-right" evidence="6">
        <dbReference type="Rhea" id="RHEA:18550"/>
    </physiologicalReaction>
</comment>
<dbReference type="GeneID" id="20525657"/>
<dbReference type="UniPathway" id="UPA00164"/>
<proteinExistence type="inferred from homology"/>
<dbReference type="GO" id="GO:0004373">
    <property type="term" value="F:alpha-1,4-glucan glucosyltransferase (UDP-glucose donor) activity"/>
    <property type="evidence" value="ECO:0007669"/>
    <property type="project" value="UniProtKB-EC"/>
</dbReference>
<evidence type="ECO:0000256" key="6">
    <source>
        <dbReference type="ARBA" id="ARBA00047345"/>
    </source>
</evidence>
<comment type="pathway">
    <text evidence="1 7">Glycan biosynthesis; glycogen biosynthesis.</text>
</comment>
<evidence type="ECO:0000256" key="2">
    <source>
        <dbReference type="ARBA" id="ARBA00010686"/>
    </source>
</evidence>
<dbReference type="eggNOG" id="KOG3742">
    <property type="taxonomic scope" value="Eukaryota"/>
</dbReference>
<evidence type="ECO:0000313" key="9">
    <source>
        <dbReference type="EMBL" id="KCV73394.1"/>
    </source>
</evidence>
<feature type="region of interest" description="Disordered" evidence="8">
    <location>
        <begin position="863"/>
        <end position="883"/>
    </location>
</feature>
<feature type="compositionally biased region" description="Polar residues" evidence="8">
    <location>
        <begin position="950"/>
        <end position="962"/>
    </location>
</feature>
<reference evidence="9" key="1">
    <citation type="submission" date="2013-04" db="EMBL/GenBank/DDBJ databases">
        <title>The Genome Sequence of Fonticula alba ATCC 38817.</title>
        <authorList>
            <consortium name="The Broad Institute Genomics Platform"/>
            <person name="Russ C."/>
            <person name="Cuomo C."/>
            <person name="Burger G."/>
            <person name="Gray M.W."/>
            <person name="Holland P.W.H."/>
            <person name="King N."/>
            <person name="Lang F.B.F."/>
            <person name="Roger A.J."/>
            <person name="Ruiz-Trillo I."/>
            <person name="Brown M."/>
            <person name="Walker B."/>
            <person name="Young S."/>
            <person name="Zeng Q."/>
            <person name="Gargeya S."/>
            <person name="Fitzgerald M."/>
            <person name="Haas B."/>
            <person name="Abouelleil A."/>
            <person name="Allen A.W."/>
            <person name="Alvarado L."/>
            <person name="Arachchi H.M."/>
            <person name="Berlin A.M."/>
            <person name="Chapman S.B."/>
            <person name="Gainer-Dewar J."/>
            <person name="Goldberg J."/>
            <person name="Griggs A."/>
            <person name="Gujja S."/>
            <person name="Hansen M."/>
            <person name="Howarth C."/>
            <person name="Imamovic A."/>
            <person name="Ireland A."/>
            <person name="Larimer J."/>
            <person name="McCowan C."/>
            <person name="Murphy C."/>
            <person name="Pearson M."/>
            <person name="Poon T.W."/>
            <person name="Priest M."/>
            <person name="Roberts A."/>
            <person name="Saif S."/>
            <person name="Shea T."/>
            <person name="Sisk P."/>
            <person name="Sykes S."/>
            <person name="Wortman J."/>
            <person name="Nusbaum C."/>
            <person name="Birren B."/>
        </authorList>
    </citation>
    <scope>NUCLEOTIDE SEQUENCE [LARGE SCALE GENOMIC DNA]</scope>
    <source>
        <strain evidence="9">ATCC 38817</strain>
    </source>
</reference>
<feature type="compositionally biased region" description="Low complexity" evidence="8">
    <location>
        <begin position="963"/>
        <end position="979"/>
    </location>
</feature>
<organism evidence="9">
    <name type="scientific">Fonticula alba</name>
    <name type="common">Slime mold</name>
    <dbReference type="NCBI Taxonomy" id="691883"/>
    <lineage>
        <taxon>Eukaryota</taxon>
        <taxon>Rotosphaerida</taxon>
        <taxon>Fonticulaceae</taxon>
        <taxon>Fonticula</taxon>
    </lineage>
</organism>
<keyword evidence="4 7" id="KW-0808">Transferase</keyword>
<dbReference type="Gene3D" id="6.10.260.10">
    <property type="match status" value="1"/>
</dbReference>
<keyword evidence="10" id="KW-1185">Reference proteome</keyword>
<dbReference type="FunFam" id="3.40.50.2000:FF:000041">
    <property type="entry name" value="Glycogen [starch] synthase"/>
    <property type="match status" value="1"/>
</dbReference>
<dbReference type="PANTHER" id="PTHR10176">
    <property type="entry name" value="GLYCOGEN SYNTHASE"/>
    <property type="match status" value="1"/>
</dbReference>
<dbReference type="InterPro" id="IPR008631">
    <property type="entry name" value="Glycogen_synth"/>
</dbReference>
<name>A0A058ZG96_FONAL</name>
<dbReference type="STRING" id="691883.A0A058ZG96"/>
<dbReference type="Gene3D" id="3.40.50.2000">
    <property type="entry name" value="Glycogen Phosphorylase B"/>
    <property type="match status" value="2"/>
</dbReference>
<feature type="region of interest" description="Disordered" evidence="8">
    <location>
        <begin position="917"/>
        <end position="979"/>
    </location>
</feature>
<comment type="function">
    <text evidence="7">Transfers the glycosyl residue from UDP-Glc to the non-reducing end of alpha-1,4-glucan.</text>
</comment>
<dbReference type="GO" id="GO:0005737">
    <property type="term" value="C:cytoplasm"/>
    <property type="evidence" value="ECO:0007669"/>
    <property type="project" value="TreeGrafter"/>
</dbReference>
<dbReference type="SUPFAM" id="SSF53756">
    <property type="entry name" value="UDP-Glycosyltransferase/glycogen phosphorylase"/>
    <property type="match status" value="2"/>
</dbReference>
<dbReference type="EC" id="2.4.1.11" evidence="7"/>
<evidence type="ECO:0000256" key="7">
    <source>
        <dbReference type="RuleBase" id="RU363104"/>
    </source>
</evidence>
<dbReference type="RefSeq" id="XP_009493095.1">
    <property type="nucleotide sequence ID" value="XM_009494820.1"/>
</dbReference>
<dbReference type="GO" id="GO:0005978">
    <property type="term" value="P:glycogen biosynthetic process"/>
    <property type="evidence" value="ECO:0007669"/>
    <property type="project" value="UniProtKB-UniPathway"/>
</dbReference>
<dbReference type="AlphaFoldDB" id="A0A058ZG96"/>
<feature type="region of interest" description="Disordered" evidence="8">
    <location>
        <begin position="709"/>
        <end position="780"/>
    </location>
</feature>
<evidence type="ECO:0000256" key="8">
    <source>
        <dbReference type="SAM" id="MobiDB-lite"/>
    </source>
</evidence>
<protein>
    <recommendedName>
        <fullName evidence="7">Glycogen [starch] synthase</fullName>
        <ecNumber evidence="7">2.4.1.11</ecNumber>
    </recommendedName>
</protein>
<evidence type="ECO:0000313" key="10">
    <source>
        <dbReference type="Proteomes" id="UP000030693"/>
    </source>
</evidence>
<evidence type="ECO:0000256" key="5">
    <source>
        <dbReference type="ARBA" id="ARBA00023056"/>
    </source>
</evidence>
<gene>
    <name evidence="9" type="ORF">H696_00932</name>
</gene>
<keyword evidence="5 7" id="KW-0320">Glycogen biosynthesis</keyword>
<evidence type="ECO:0000256" key="3">
    <source>
        <dbReference type="ARBA" id="ARBA00022676"/>
    </source>
</evidence>
<dbReference type="Proteomes" id="UP000030693">
    <property type="component" value="Unassembled WGS sequence"/>
</dbReference>
<feature type="compositionally biased region" description="Polar residues" evidence="8">
    <location>
        <begin position="924"/>
        <end position="935"/>
    </location>
</feature>
<dbReference type="EMBL" id="KB932201">
    <property type="protein sequence ID" value="KCV73394.1"/>
    <property type="molecule type" value="Genomic_DNA"/>
</dbReference>
<dbReference type="OrthoDB" id="6335297at2759"/>
<evidence type="ECO:0000256" key="4">
    <source>
        <dbReference type="ARBA" id="ARBA00022679"/>
    </source>
</evidence>
<dbReference type="Pfam" id="PF05693">
    <property type="entry name" value="Glycogen_syn"/>
    <property type="match status" value="1"/>
</dbReference>